<dbReference type="InterPro" id="IPR036280">
    <property type="entry name" value="Multihaem_cyt_sf"/>
</dbReference>
<evidence type="ECO:0000256" key="2">
    <source>
        <dbReference type="SAM" id="MobiDB-lite"/>
    </source>
</evidence>
<feature type="compositionally biased region" description="Low complexity" evidence="2">
    <location>
        <begin position="938"/>
        <end position="951"/>
    </location>
</feature>
<dbReference type="RefSeq" id="WP_142936061.1">
    <property type="nucleotide sequence ID" value="NZ_FXTM01000023.1"/>
</dbReference>
<dbReference type="PANTHER" id="PTHR35038">
    <property type="entry name" value="DISSIMILATORY SULFITE REDUCTASE SIRA"/>
    <property type="match status" value="1"/>
</dbReference>
<dbReference type="AlphaFoldDB" id="A0A521DMI5"/>
<dbReference type="InterPro" id="IPR051829">
    <property type="entry name" value="Multiheme_Cytochr_ET"/>
</dbReference>
<organism evidence="6 7">
    <name type="scientific">Balnearium lithotrophicum</name>
    <dbReference type="NCBI Taxonomy" id="223788"/>
    <lineage>
        <taxon>Bacteria</taxon>
        <taxon>Pseudomonadati</taxon>
        <taxon>Aquificota</taxon>
        <taxon>Aquificia</taxon>
        <taxon>Desulfurobacteriales</taxon>
        <taxon>Desulfurobacteriaceae</taxon>
        <taxon>Balnearium</taxon>
    </lineage>
</organism>
<dbReference type="EMBL" id="FXTM01000023">
    <property type="protein sequence ID" value="SMO72815.1"/>
    <property type="molecule type" value="Genomic_DNA"/>
</dbReference>
<sequence length="990" mass="108727">MRQNLKLLVMMSLLSYLPAYGHPTVDLKDVLGNKILSDNGTVQSNLPVSYEKSCGGCHDLNFINEGWHTQQGRLSTLTSDVYKLYYSKYGDTQFTNGLPADQTKLWLKWFGPKNVYGPGGMYNRRSVPHMFHIAPYKTTDPLDVDFTTADWNNGKCSICHPGGGYGLKDQMDNRLDKMDINEVKSALQSGIYYGDYLVNLTNGTLGVWDYHAKAGDKVVPNERDNDCLMCHAYSYDLGNVRLTTWKKKHPGWADTVGARLGKINNDWTVSYNATAVQNFHKLIGSSSNESCARCHAGVMDINGDGKITPFDNIGLFGDLYILTSPGFFKRAQEIGDVAEIGDDGLPHKVIDKDKRPEFYNPDNGTWEKVPCLDVHAEAGMKCADCHQPVPHDYIGEGYYPSTSALIPSHDLAKGTDGFNVRSDLSGTVTCKQCHTNYLADHAGVFGPGDAEKKHLDKIHCTVCHIPQKFNGVIQTLIRTTEEGKGHLFWNFDEEHDATIPFYPDYVWFPHIPGKGQPPKLMIKPANAIAELYWRLSDGRTIPNRILHMVFKVDPKTFDLTDENRPEAEFGLIYFKDGKPYIPAKALNNKYAVPGGMVFWAYVGKYGDDVEVPPEVKALLPQDGSLKIVGRFVNGVPQFDDSNATTGWVVKSVLPNQIVDPLTGETKQIVKDEWAEAPFVDNKDEISFAAKALKDAIEKEYPGYFENHPDLTVQYVYHLGIYDGSYIMSHNVAPVSTNPQRTGGDAAYANDPMHVLQCEDCHSPDGKFNRPIKKYAHIDTVPGVTVFEVPKAAIEGYEGNFTEQDLRELTLAYFAPTDVQVKSYDGNAIVKAVWSKEAAGINPLTGTSDNVNTSFVPSSYEVEQAFVVNLTGSESTLEIIPSVGSPSDYKVFTNPSGALKDVKVKGDKLVVTLQQASRADSNDVTVALAKPTEQPAPETTTGATGSSTNATSAGGGGNGGCSLSPSAGIGGALSYLLGLLPLAALRRRKRE</sequence>
<dbReference type="Pfam" id="PF13435">
    <property type="entry name" value="Cytochrome_C554"/>
    <property type="match status" value="1"/>
</dbReference>
<feature type="domain" description="Cytochrome c-552/4" evidence="5">
    <location>
        <begin position="381"/>
        <end position="464"/>
    </location>
</feature>
<keyword evidence="7" id="KW-1185">Reference proteome</keyword>
<dbReference type="InterPro" id="IPR023155">
    <property type="entry name" value="Cyt_c-552/4"/>
</dbReference>
<evidence type="ECO:0000256" key="3">
    <source>
        <dbReference type="SAM" id="Phobius"/>
    </source>
</evidence>
<evidence type="ECO:0000256" key="1">
    <source>
        <dbReference type="ARBA" id="ARBA00022729"/>
    </source>
</evidence>
<keyword evidence="3" id="KW-0472">Membrane</keyword>
<keyword evidence="3" id="KW-1133">Transmembrane helix</keyword>
<gene>
    <name evidence="6" type="ORF">SAMN06269117_1234</name>
</gene>
<evidence type="ECO:0000313" key="6">
    <source>
        <dbReference type="EMBL" id="SMO72815.1"/>
    </source>
</evidence>
<name>A0A521DMI5_9BACT</name>
<proteinExistence type="predicted"/>
<feature type="signal peptide" evidence="4">
    <location>
        <begin position="1"/>
        <end position="21"/>
    </location>
</feature>
<evidence type="ECO:0000259" key="5">
    <source>
        <dbReference type="Pfam" id="PF13435"/>
    </source>
</evidence>
<keyword evidence="1 4" id="KW-0732">Signal</keyword>
<feature type="chain" id="PRO_5021851745" evidence="4">
    <location>
        <begin position="22"/>
        <end position="990"/>
    </location>
</feature>
<dbReference type="OrthoDB" id="9238at2"/>
<evidence type="ECO:0000256" key="4">
    <source>
        <dbReference type="SAM" id="SignalP"/>
    </source>
</evidence>
<feature type="region of interest" description="Disordered" evidence="2">
    <location>
        <begin position="930"/>
        <end position="957"/>
    </location>
</feature>
<dbReference type="SUPFAM" id="SSF48695">
    <property type="entry name" value="Multiheme cytochromes"/>
    <property type="match status" value="1"/>
</dbReference>
<evidence type="ECO:0000313" key="7">
    <source>
        <dbReference type="Proteomes" id="UP000317315"/>
    </source>
</evidence>
<accession>A0A521DMI5</accession>
<protein>
    <submittedName>
        <fullName evidence="6">Cytochrome c554 and c-prime</fullName>
    </submittedName>
</protein>
<feature type="transmembrane region" description="Helical" evidence="3">
    <location>
        <begin position="966"/>
        <end position="984"/>
    </location>
</feature>
<dbReference type="Proteomes" id="UP000317315">
    <property type="component" value="Unassembled WGS sequence"/>
</dbReference>
<reference evidence="6 7" key="1">
    <citation type="submission" date="2017-05" db="EMBL/GenBank/DDBJ databases">
        <authorList>
            <person name="Varghese N."/>
            <person name="Submissions S."/>
        </authorList>
    </citation>
    <scope>NUCLEOTIDE SEQUENCE [LARGE SCALE GENOMIC DNA]</scope>
    <source>
        <strain evidence="6 7">DSM 16304</strain>
    </source>
</reference>
<keyword evidence="3" id="KW-0812">Transmembrane</keyword>